<dbReference type="InterPro" id="IPR040256">
    <property type="entry name" value="At4g02000-like"/>
</dbReference>
<feature type="domain" description="DUF4283" evidence="1">
    <location>
        <begin position="246"/>
        <end position="321"/>
    </location>
</feature>
<accession>A0AAE1WBH1</accession>
<comment type="caution">
    <text evidence="2">The sequence shown here is derived from an EMBL/GenBank/DDBJ whole genome shotgun (WGS) entry which is preliminary data.</text>
</comment>
<protein>
    <recommendedName>
        <fullName evidence="1">DUF4283 domain-containing protein</fullName>
    </recommendedName>
</protein>
<dbReference type="PANTHER" id="PTHR31286">
    <property type="entry name" value="GLYCINE-RICH CELL WALL STRUCTURAL PROTEIN 1.8-LIKE"/>
    <property type="match status" value="1"/>
</dbReference>
<dbReference type="PANTHER" id="PTHR31286:SF168">
    <property type="entry name" value="DUF4283 DOMAIN-CONTAINING PROTEIN"/>
    <property type="match status" value="1"/>
</dbReference>
<reference evidence="2" key="1">
    <citation type="submission" date="2020-06" db="EMBL/GenBank/DDBJ databases">
        <authorList>
            <person name="Li T."/>
            <person name="Hu X."/>
            <person name="Zhang T."/>
            <person name="Song X."/>
            <person name="Zhang H."/>
            <person name="Dai N."/>
            <person name="Sheng W."/>
            <person name="Hou X."/>
            <person name="Wei L."/>
        </authorList>
    </citation>
    <scope>NUCLEOTIDE SEQUENCE</scope>
    <source>
        <strain evidence="2">K16</strain>
        <tissue evidence="2">Leaf</tissue>
    </source>
</reference>
<evidence type="ECO:0000313" key="2">
    <source>
        <dbReference type="EMBL" id="KAK4390106.1"/>
    </source>
</evidence>
<gene>
    <name evidence="2" type="ORF">Sango_2073900</name>
</gene>
<evidence type="ECO:0000259" key="1">
    <source>
        <dbReference type="Pfam" id="PF14111"/>
    </source>
</evidence>
<dbReference type="Pfam" id="PF14111">
    <property type="entry name" value="DUF4283"/>
    <property type="match status" value="1"/>
</dbReference>
<dbReference type="EMBL" id="JACGWL010000012">
    <property type="protein sequence ID" value="KAK4390106.1"/>
    <property type="molecule type" value="Genomic_DNA"/>
</dbReference>
<reference evidence="2" key="2">
    <citation type="journal article" date="2024" name="Plant">
        <title>Genomic evolution and insights into agronomic trait innovations of Sesamum species.</title>
        <authorList>
            <person name="Miao H."/>
            <person name="Wang L."/>
            <person name="Qu L."/>
            <person name="Liu H."/>
            <person name="Sun Y."/>
            <person name="Le M."/>
            <person name="Wang Q."/>
            <person name="Wei S."/>
            <person name="Zheng Y."/>
            <person name="Lin W."/>
            <person name="Duan Y."/>
            <person name="Cao H."/>
            <person name="Xiong S."/>
            <person name="Wang X."/>
            <person name="Wei L."/>
            <person name="Li C."/>
            <person name="Ma Q."/>
            <person name="Ju M."/>
            <person name="Zhao R."/>
            <person name="Li G."/>
            <person name="Mu C."/>
            <person name="Tian Q."/>
            <person name="Mei H."/>
            <person name="Zhang T."/>
            <person name="Gao T."/>
            <person name="Zhang H."/>
        </authorList>
    </citation>
    <scope>NUCLEOTIDE SEQUENCE</scope>
    <source>
        <strain evidence="2">K16</strain>
    </source>
</reference>
<sequence>MLVEMLLTGLTSTRRKPAAAACVQVLPRKPVATGWFCLCCRTGSKHCQSEGFSGGALPLSAKASACTPSACLLFPSRQGSLHIWFDLEDFGPALKTKKLDEAPACPELGQPSTMSVADGQMTPISVKAHEASMPATAPVSAKRSTTGAQVGATDFQGFISELESSPSFVGKPNHGHGHRPKDILPAKEMLPAKEATTGAGGMAKPSFAGLFSTNHKLSDENKLTKFAVEPETLELGTDDLIDVRTKLGYCLVGYIAVKFPGLQAIRALSEQWGSSFQLRDSGWLIFHFAQDDDRQWVLADGLYFVYGRPLFLKAIPDCFEFNEDGISLTPVWATLPSLPLEHWHPNGLGKIGSRLGMPISMDLLTMKMERVSYARILVEVDASKPLIDQVDFMLPNGVMRSQPVVYEFTPKFCKKCNQFGHLEGSC</sequence>
<evidence type="ECO:0000313" key="3">
    <source>
        <dbReference type="Proteomes" id="UP001289374"/>
    </source>
</evidence>
<organism evidence="2 3">
    <name type="scientific">Sesamum angolense</name>
    <dbReference type="NCBI Taxonomy" id="2727404"/>
    <lineage>
        <taxon>Eukaryota</taxon>
        <taxon>Viridiplantae</taxon>
        <taxon>Streptophyta</taxon>
        <taxon>Embryophyta</taxon>
        <taxon>Tracheophyta</taxon>
        <taxon>Spermatophyta</taxon>
        <taxon>Magnoliopsida</taxon>
        <taxon>eudicotyledons</taxon>
        <taxon>Gunneridae</taxon>
        <taxon>Pentapetalae</taxon>
        <taxon>asterids</taxon>
        <taxon>lamiids</taxon>
        <taxon>Lamiales</taxon>
        <taxon>Pedaliaceae</taxon>
        <taxon>Sesamum</taxon>
    </lineage>
</organism>
<proteinExistence type="predicted"/>
<dbReference type="AlphaFoldDB" id="A0AAE1WBH1"/>
<dbReference type="Proteomes" id="UP001289374">
    <property type="component" value="Unassembled WGS sequence"/>
</dbReference>
<keyword evidence="3" id="KW-1185">Reference proteome</keyword>
<dbReference type="InterPro" id="IPR025558">
    <property type="entry name" value="DUF4283"/>
</dbReference>
<name>A0AAE1WBH1_9LAMI</name>